<evidence type="ECO:0000256" key="4">
    <source>
        <dbReference type="PROSITE-ProRule" id="PRU00134"/>
    </source>
</evidence>
<name>A0ABY7FLG1_MYAAR</name>
<gene>
    <name evidence="7" type="ORF">MAR_016158</name>
</gene>
<feature type="domain" description="MYND-type" evidence="6">
    <location>
        <begin position="184"/>
        <end position="221"/>
    </location>
</feature>
<dbReference type="InterPro" id="IPR052839">
    <property type="entry name" value="Mito_gene_expr_regulator"/>
</dbReference>
<evidence type="ECO:0000256" key="1">
    <source>
        <dbReference type="ARBA" id="ARBA00022723"/>
    </source>
</evidence>
<evidence type="ECO:0000313" key="8">
    <source>
        <dbReference type="Proteomes" id="UP001164746"/>
    </source>
</evidence>
<reference evidence="7" key="1">
    <citation type="submission" date="2022-11" db="EMBL/GenBank/DDBJ databases">
        <title>Centuries of genome instability and evolution in soft-shell clam transmissible cancer (bioRxiv).</title>
        <authorList>
            <person name="Hart S.F.M."/>
            <person name="Yonemitsu M.A."/>
            <person name="Giersch R.M."/>
            <person name="Beal B.F."/>
            <person name="Arriagada G."/>
            <person name="Davis B.W."/>
            <person name="Ostrander E.A."/>
            <person name="Goff S.P."/>
            <person name="Metzger M.J."/>
        </authorList>
    </citation>
    <scope>NUCLEOTIDE SEQUENCE</scope>
    <source>
        <strain evidence="7">MELC-2E11</strain>
        <tissue evidence="7">Siphon/mantle</tissue>
    </source>
</reference>
<dbReference type="Pfam" id="PF01753">
    <property type="entry name" value="zf-MYND"/>
    <property type="match status" value="4"/>
</dbReference>
<proteinExistence type="predicted"/>
<evidence type="ECO:0000256" key="2">
    <source>
        <dbReference type="ARBA" id="ARBA00022771"/>
    </source>
</evidence>
<keyword evidence="1" id="KW-0479">Metal-binding</keyword>
<keyword evidence="3" id="KW-0862">Zinc</keyword>
<dbReference type="InterPro" id="IPR002893">
    <property type="entry name" value="Znf_MYND"/>
</dbReference>
<feature type="region of interest" description="Disordered" evidence="5">
    <location>
        <begin position="329"/>
        <end position="348"/>
    </location>
</feature>
<feature type="region of interest" description="Disordered" evidence="5">
    <location>
        <begin position="230"/>
        <end position="258"/>
    </location>
</feature>
<feature type="compositionally biased region" description="Polar residues" evidence="5">
    <location>
        <begin position="74"/>
        <end position="90"/>
    </location>
</feature>
<keyword evidence="2 4" id="KW-0863">Zinc-finger</keyword>
<dbReference type="SUPFAM" id="SSF144232">
    <property type="entry name" value="HIT/MYND zinc finger-like"/>
    <property type="match status" value="4"/>
</dbReference>
<evidence type="ECO:0000259" key="6">
    <source>
        <dbReference type="PROSITE" id="PS50865"/>
    </source>
</evidence>
<evidence type="ECO:0000256" key="5">
    <source>
        <dbReference type="SAM" id="MobiDB-lite"/>
    </source>
</evidence>
<organism evidence="7 8">
    <name type="scientific">Mya arenaria</name>
    <name type="common">Soft-shell clam</name>
    <dbReference type="NCBI Taxonomy" id="6604"/>
    <lineage>
        <taxon>Eukaryota</taxon>
        <taxon>Metazoa</taxon>
        <taxon>Spiralia</taxon>
        <taxon>Lophotrochozoa</taxon>
        <taxon>Mollusca</taxon>
        <taxon>Bivalvia</taxon>
        <taxon>Autobranchia</taxon>
        <taxon>Heteroconchia</taxon>
        <taxon>Euheterodonta</taxon>
        <taxon>Imparidentia</taxon>
        <taxon>Neoheterodontei</taxon>
        <taxon>Myida</taxon>
        <taxon>Myoidea</taxon>
        <taxon>Myidae</taxon>
        <taxon>Mya</taxon>
    </lineage>
</organism>
<dbReference type="PANTHER" id="PTHR46920">
    <property type="match status" value="1"/>
</dbReference>
<dbReference type="PROSITE" id="PS01360">
    <property type="entry name" value="ZF_MYND_1"/>
    <property type="match status" value="3"/>
</dbReference>
<feature type="compositionally biased region" description="Basic and acidic residues" evidence="5">
    <location>
        <begin position="235"/>
        <end position="253"/>
    </location>
</feature>
<evidence type="ECO:0000256" key="3">
    <source>
        <dbReference type="ARBA" id="ARBA00022833"/>
    </source>
</evidence>
<sequence length="510" mass="58531">MDIANVRSDLQYIWKGFMQAMSIIRSLSCEFCHKEEGDLRRCTRCFSVYYCSKECQIANWPNHSVSCSSYLSRSNRAGLNRPTSSTSAKGETSDNKETTAPLNNEDERKGTVDLTSKFKQEYNSRQNKAAKVQKPSTLCARCAKPESSKRCAKCKSVYYCSQLCQKADWKQHKPSCEELAAHLCSFCSEPNCSLRCSRCKISLYCSVNCQRKHWTTHKQICMSGLSANSSDIDQAEGKTNDNETHRTFDEKGPKTTQNTAHEIKKGMADADPSIKRCCSCETSGCSLKCSRCKAVFYCSHECQRQDWTSHKRSCVRVYTEEEQRIIEERQRQKRAQRESMFPDGEPNFAINTSNHPGGLDRFFAMLTPEQCLINEARPAGSLQKAIVLARVMFPFHEILTSFENVPWEEMFPFHLFFALAHRPSVLLAFMFRYHEHAMRHGDDSDNESHVEFYLDHWGDNPFPFFSYKDVRPGGYLCIQQPEIHRFGDGAVGFRINEPQEVKIIDKNMLN</sequence>
<evidence type="ECO:0000313" key="7">
    <source>
        <dbReference type="EMBL" id="WAR22184.1"/>
    </source>
</evidence>
<dbReference type="Gene3D" id="6.10.140.2220">
    <property type="match status" value="4"/>
</dbReference>
<accession>A0ABY7FLG1</accession>
<dbReference type="EMBL" id="CP111023">
    <property type="protein sequence ID" value="WAR22184.1"/>
    <property type="molecule type" value="Genomic_DNA"/>
</dbReference>
<dbReference type="Proteomes" id="UP001164746">
    <property type="component" value="Chromosome 12"/>
</dbReference>
<feature type="domain" description="MYND-type" evidence="6">
    <location>
        <begin position="277"/>
        <end position="314"/>
    </location>
</feature>
<dbReference type="PROSITE" id="PS50865">
    <property type="entry name" value="ZF_MYND_2"/>
    <property type="match status" value="4"/>
</dbReference>
<keyword evidence="8" id="KW-1185">Reference proteome</keyword>
<dbReference type="PANTHER" id="PTHR46920:SF1">
    <property type="entry name" value="PROTEIN MSS51 HOMOLOG, MITOCHONDRIAL-RELATED"/>
    <property type="match status" value="1"/>
</dbReference>
<feature type="region of interest" description="Disordered" evidence="5">
    <location>
        <begin position="74"/>
        <end position="107"/>
    </location>
</feature>
<feature type="domain" description="MYND-type" evidence="6">
    <location>
        <begin position="139"/>
        <end position="176"/>
    </location>
</feature>
<protein>
    <recommendedName>
        <fullName evidence="6">MYND-type domain-containing protein</fullName>
    </recommendedName>
</protein>
<feature type="domain" description="MYND-type" evidence="6">
    <location>
        <begin position="29"/>
        <end position="67"/>
    </location>
</feature>